<dbReference type="InterPro" id="IPR007110">
    <property type="entry name" value="Ig-like_dom"/>
</dbReference>
<dbReference type="PROSITE" id="PS00290">
    <property type="entry name" value="IG_MHC"/>
    <property type="match status" value="1"/>
</dbReference>
<evidence type="ECO:0000313" key="5">
    <source>
        <dbReference type="Proteomes" id="UP000824219"/>
    </source>
</evidence>
<dbReference type="EMBL" id="JAHKSW010000016">
    <property type="protein sequence ID" value="KAG7322370.1"/>
    <property type="molecule type" value="Genomic_DNA"/>
</dbReference>
<reference evidence="4 5" key="1">
    <citation type="submission" date="2021-06" db="EMBL/GenBank/DDBJ databases">
        <title>Chromosome-level genome assembly of the red-tail catfish (Hemibagrus wyckioides).</title>
        <authorList>
            <person name="Shao F."/>
        </authorList>
    </citation>
    <scope>NUCLEOTIDE SEQUENCE [LARGE SCALE GENOMIC DNA]</scope>
    <source>
        <strain evidence="4">EC202008001</strain>
        <tissue evidence="4">Blood</tissue>
    </source>
</reference>
<keyword evidence="5" id="KW-1185">Reference proteome</keyword>
<evidence type="ECO:0000256" key="2">
    <source>
        <dbReference type="SAM" id="Phobius"/>
    </source>
</evidence>
<protein>
    <recommendedName>
        <fullName evidence="3">Ig-like domain-containing protein</fullName>
    </recommendedName>
</protein>
<comment type="caution">
    <text evidence="4">The sequence shown here is derived from an EMBL/GenBank/DDBJ whole genome shotgun (WGS) entry which is preliminary data.</text>
</comment>
<evidence type="ECO:0000256" key="1">
    <source>
        <dbReference type="ARBA" id="ARBA00023319"/>
    </source>
</evidence>
<keyword evidence="2" id="KW-0812">Transmembrane</keyword>
<dbReference type="InterPro" id="IPR013783">
    <property type="entry name" value="Ig-like_fold"/>
</dbReference>
<evidence type="ECO:0000259" key="3">
    <source>
        <dbReference type="PROSITE" id="PS50835"/>
    </source>
</evidence>
<accession>A0A9D3SFY8</accession>
<dbReference type="OrthoDB" id="9940220at2759"/>
<dbReference type="AlphaFoldDB" id="A0A9D3SFY8"/>
<keyword evidence="2" id="KW-0472">Membrane</keyword>
<gene>
    <name evidence="4" type="ORF">KOW79_013716</name>
</gene>
<keyword evidence="2" id="KW-1133">Transmembrane helix</keyword>
<name>A0A9D3SFY8_9TELE</name>
<dbReference type="Pfam" id="PF07654">
    <property type="entry name" value="C1-set"/>
    <property type="match status" value="1"/>
</dbReference>
<sequence>MITIAMDMCRVQVLWFEMASVRKCCFVCSMWMLLLFPSAITTWNCTELNTTQTAHLGMSITVSIHYSTDSSLHSVIYFRRDHLLCSYIFLNKSWIKASCESHIRFIWIQETEEISFELLNLHISNSGVYTLTVEQHVPPPTRCVGKKTIFIQVTAYPIVSMSCVKRPDRSSTILCAAEGFYPADLEQVWLRDGEYISYLNTSLECSYEENLNTSDINCNYRNNTDGSYSLTSYLSSQTPQKVMYYCWVNHSTLSQPITVNISSTECTEREEALTGLFAAFAGISCILMAFIALIITCFYQHLRRRLYLQSPIRASPSPELVSHYAAQTQVYSTLGEHRPVPCKINSSRTTYSTV</sequence>
<dbReference type="Proteomes" id="UP000824219">
    <property type="component" value="Linkage Group LG16"/>
</dbReference>
<feature type="domain" description="Ig-like" evidence="3">
    <location>
        <begin position="157"/>
        <end position="262"/>
    </location>
</feature>
<dbReference type="PROSITE" id="PS50835">
    <property type="entry name" value="IG_LIKE"/>
    <property type="match status" value="1"/>
</dbReference>
<dbReference type="InterPro" id="IPR003597">
    <property type="entry name" value="Ig_C1-set"/>
</dbReference>
<dbReference type="InterPro" id="IPR050160">
    <property type="entry name" value="MHC/Immunoglobulin"/>
</dbReference>
<dbReference type="SMART" id="SM00407">
    <property type="entry name" value="IGc1"/>
    <property type="match status" value="1"/>
</dbReference>
<dbReference type="Gene3D" id="2.60.40.10">
    <property type="entry name" value="Immunoglobulins"/>
    <property type="match status" value="2"/>
</dbReference>
<dbReference type="InterPro" id="IPR036179">
    <property type="entry name" value="Ig-like_dom_sf"/>
</dbReference>
<keyword evidence="1" id="KW-0393">Immunoglobulin domain</keyword>
<dbReference type="SUPFAM" id="SSF48726">
    <property type="entry name" value="Immunoglobulin"/>
    <property type="match status" value="1"/>
</dbReference>
<dbReference type="PANTHER" id="PTHR19944">
    <property type="entry name" value="MHC CLASS II-RELATED"/>
    <property type="match status" value="1"/>
</dbReference>
<proteinExistence type="predicted"/>
<dbReference type="InterPro" id="IPR003006">
    <property type="entry name" value="Ig/MHC_CS"/>
</dbReference>
<evidence type="ECO:0000313" key="4">
    <source>
        <dbReference type="EMBL" id="KAG7322370.1"/>
    </source>
</evidence>
<organism evidence="4 5">
    <name type="scientific">Hemibagrus wyckioides</name>
    <dbReference type="NCBI Taxonomy" id="337641"/>
    <lineage>
        <taxon>Eukaryota</taxon>
        <taxon>Metazoa</taxon>
        <taxon>Chordata</taxon>
        <taxon>Craniata</taxon>
        <taxon>Vertebrata</taxon>
        <taxon>Euteleostomi</taxon>
        <taxon>Actinopterygii</taxon>
        <taxon>Neopterygii</taxon>
        <taxon>Teleostei</taxon>
        <taxon>Ostariophysi</taxon>
        <taxon>Siluriformes</taxon>
        <taxon>Bagridae</taxon>
        <taxon>Hemibagrus</taxon>
    </lineage>
</organism>
<feature type="transmembrane region" description="Helical" evidence="2">
    <location>
        <begin position="276"/>
        <end position="299"/>
    </location>
</feature>